<reference evidence="2" key="1">
    <citation type="submission" date="2017-05" db="UniProtKB">
        <authorList>
            <consortium name="EnsemblMetazoa"/>
        </authorList>
    </citation>
    <scope>IDENTIFICATION</scope>
</reference>
<protein>
    <submittedName>
        <fullName evidence="2">Uncharacterized protein</fullName>
    </submittedName>
</protein>
<keyword evidence="1" id="KW-1133">Transmembrane helix</keyword>
<feature type="transmembrane region" description="Helical" evidence="1">
    <location>
        <begin position="22"/>
        <end position="43"/>
    </location>
</feature>
<name>A0A1X7SNR2_AMPQE</name>
<dbReference type="AlphaFoldDB" id="A0A1X7SNR2"/>
<feature type="transmembrane region" description="Helical" evidence="1">
    <location>
        <begin position="55"/>
        <end position="78"/>
    </location>
</feature>
<evidence type="ECO:0000313" key="2">
    <source>
        <dbReference type="EnsemblMetazoa" id="Aqu2.1.03708_001"/>
    </source>
</evidence>
<evidence type="ECO:0000256" key="1">
    <source>
        <dbReference type="SAM" id="Phobius"/>
    </source>
</evidence>
<keyword evidence="1" id="KW-0472">Membrane</keyword>
<sequence length="81" mass="9330">INNNYQILRKADSSKNNSLDLVFIRVCECTYVYVCVCAYRKLIYTCTKMVKSSSVLVILSFLLSFCGSNISFLIYVFFDNI</sequence>
<accession>A0A1X7SNR2</accession>
<dbReference type="InParanoid" id="A0A1X7SNR2"/>
<proteinExistence type="predicted"/>
<keyword evidence="1" id="KW-0812">Transmembrane</keyword>
<dbReference type="EnsemblMetazoa" id="Aqu2.1.03708_001">
    <property type="protein sequence ID" value="Aqu2.1.03708_001"/>
    <property type="gene ID" value="Aqu2.1.03708"/>
</dbReference>
<organism evidence="2">
    <name type="scientific">Amphimedon queenslandica</name>
    <name type="common">Sponge</name>
    <dbReference type="NCBI Taxonomy" id="400682"/>
    <lineage>
        <taxon>Eukaryota</taxon>
        <taxon>Metazoa</taxon>
        <taxon>Porifera</taxon>
        <taxon>Demospongiae</taxon>
        <taxon>Heteroscleromorpha</taxon>
        <taxon>Haplosclerida</taxon>
        <taxon>Niphatidae</taxon>
        <taxon>Amphimedon</taxon>
    </lineage>
</organism>